<comment type="similarity">
    <text evidence="1 7">Belongs to the SbcD family.</text>
</comment>
<evidence type="ECO:0000259" key="9">
    <source>
        <dbReference type="Pfam" id="PF12320"/>
    </source>
</evidence>
<evidence type="ECO:0000259" key="8">
    <source>
        <dbReference type="Pfam" id="PF00149"/>
    </source>
</evidence>
<comment type="subunit">
    <text evidence="2 7">Heterodimer of SbcC and SbcD.</text>
</comment>
<dbReference type="Gene3D" id="3.60.21.10">
    <property type="match status" value="1"/>
</dbReference>
<dbReference type="Proteomes" id="UP000464374">
    <property type="component" value="Chromosome"/>
</dbReference>
<dbReference type="Pfam" id="PF12320">
    <property type="entry name" value="SbcD_C"/>
    <property type="match status" value="1"/>
</dbReference>
<evidence type="ECO:0000256" key="2">
    <source>
        <dbReference type="ARBA" id="ARBA00011322"/>
    </source>
</evidence>
<evidence type="ECO:0000256" key="1">
    <source>
        <dbReference type="ARBA" id="ARBA00010555"/>
    </source>
</evidence>
<protein>
    <recommendedName>
        <fullName evidence="3 7">Nuclease SbcCD subunit D</fullName>
    </recommendedName>
</protein>
<keyword evidence="7" id="KW-0233">DNA recombination</keyword>
<evidence type="ECO:0000256" key="4">
    <source>
        <dbReference type="ARBA" id="ARBA00022722"/>
    </source>
</evidence>
<feature type="domain" description="Calcineurin-like phosphoesterase" evidence="8">
    <location>
        <begin position="1"/>
        <end position="220"/>
    </location>
</feature>
<dbReference type="PANTHER" id="PTHR30337">
    <property type="entry name" value="COMPONENT OF ATP-DEPENDENT DSDNA EXONUCLEASE"/>
    <property type="match status" value="1"/>
</dbReference>
<dbReference type="InterPro" id="IPR026843">
    <property type="entry name" value="SbcD_C"/>
</dbReference>
<feature type="domain" description="Nuclease SbcCD subunit D C-terminal" evidence="9">
    <location>
        <begin position="302"/>
        <end position="389"/>
    </location>
</feature>
<keyword evidence="7" id="KW-0235">DNA replication</keyword>
<dbReference type="InterPro" id="IPR050535">
    <property type="entry name" value="DNA_Repair-Maintenance_Comp"/>
</dbReference>
<dbReference type="GO" id="GO:0006260">
    <property type="term" value="P:DNA replication"/>
    <property type="evidence" value="ECO:0007669"/>
    <property type="project" value="UniProtKB-KW"/>
</dbReference>
<dbReference type="AlphaFoldDB" id="A0A6P1Y422"/>
<organism evidence="10 11">
    <name type="scientific">Treponema vincentii</name>
    <dbReference type="NCBI Taxonomy" id="69710"/>
    <lineage>
        <taxon>Bacteria</taxon>
        <taxon>Pseudomonadati</taxon>
        <taxon>Spirochaetota</taxon>
        <taxon>Spirochaetia</taxon>
        <taxon>Spirochaetales</taxon>
        <taxon>Treponemataceae</taxon>
        <taxon>Treponema</taxon>
    </lineage>
</organism>
<keyword evidence="5 7" id="KW-0378">Hydrolase</keyword>
<proteinExistence type="inferred from homology"/>
<gene>
    <name evidence="7" type="primary">sbcD</name>
    <name evidence="10" type="ORF">GWP43_13235</name>
</gene>
<accession>A0A6P1Y422</accession>
<dbReference type="NCBIfam" id="TIGR00619">
    <property type="entry name" value="sbcd"/>
    <property type="match status" value="1"/>
</dbReference>
<dbReference type="InterPro" id="IPR004593">
    <property type="entry name" value="SbcD"/>
</dbReference>
<comment type="function">
    <text evidence="7">SbcCD cleaves DNA hairpin structures. These structures can inhibit DNA replication and are intermediates in certain DNA recombination reactions. The complex acts as a 3'-&gt;5' double strand exonuclease that can open hairpins. It also has a 5' single-strand endonuclease activity.</text>
</comment>
<keyword evidence="4 7" id="KW-0540">Nuclease</keyword>
<reference evidence="10 11" key="1">
    <citation type="submission" date="2020-01" db="EMBL/GenBank/DDBJ databases">
        <title>Complete genome sequence of a human oral phylogroup 1 Treponema sp. strain ATCC 700766, originally isolated from periodontitis dental plaque.</title>
        <authorList>
            <person name="Chan Y."/>
            <person name="Huo Y.-B."/>
            <person name="Yu X.-L."/>
            <person name="Zeng H."/>
            <person name="Leung W.-K."/>
            <person name="Watt R.M."/>
        </authorList>
    </citation>
    <scope>NUCLEOTIDE SEQUENCE [LARGE SCALE GENOMIC DNA]</scope>
    <source>
        <strain evidence="10 11">OMZ 804</strain>
    </source>
</reference>
<evidence type="ECO:0000313" key="10">
    <source>
        <dbReference type="EMBL" id="QHX44255.1"/>
    </source>
</evidence>
<dbReference type="CDD" id="cd00840">
    <property type="entry name" value="MPP_Mre11_N"/>
    <property type="match status" value="1"/>
</dbReference>
<evidence type="ECO:0000256" key="6">
    <source>
        <dbReference type="ARBA" id="ARBA00022839"/>
    </source>
</evidence>
<dbReference type="GO" id="GO:0006310">
    <property type="term" value="P:DNA recombination"/>
    <property type="evidence" value="ECO:0007669"/>
    <property type="project" value="UniProtKB-KW"/>
</dbReference>
<keyword evidence="7" id="KW-0255">Endonuclease</keyword>
<dbReference type="KEGG" id="trz:GWP43_13235"/>
<evidence type="ECO:0000256" key="3">
    <source>
        <dbReference type="ARBA" id="ARBA00013365"/>
    </source>
</evidence>
<dbReference type="EMBL" id="CP048020">
    <property type="protein sequence ID" value="QHX44255.1"/>
    <property type="molecule type" value="Genomic_DNA"/>
</dbReference>
<evidence type="ECO:0000313" key="11">
    <source>
        <dbReference type="Proteomes" id="UP000464374"/>
    </source>
</evidence>
<keyword evidence="6 7" id="KW-0269">Exonuclease</keyword>
<dbReference type="SUPFAM" id="SSF56300">
    <property type="entry name" value="Metallo-dependent phosphatases"/>
    <property type="match status" value="1"/>
</dbReference>
<sequence>MKLLHTADLHLGKTLHETPLLGVQEKMLNDIHDILTRDDYAALIIAGDVYDRAIPSAEAVSLFSRFLALIREDCPDTAVFIIPGNHDSAQRLAFAREILQNQRIYIAQDTSRLTDPVILTKGTEKLAIYLLPFLNFGAFSEETKEAYHTAGDSQAEMAAVASHILKQAVRPDIPALLAAHLFTVGGQSSSSERTFIGTAEYVNPDLFSFFDYVALGHLHRCQRITDRMYYSGSPLPYSFDESEDAKCVLSIDIDCTPKQNTAIDKEITNSRTELFDAENLQPAIDSAKAPLNIARIPIISERPLKRLEGNFEEFFTGNRYDEWSGCYLEITLNDAEVIAHPMQLLRQKFPFLLSIRQKSFMNREQQDGEEQLTLRERTAEDPLTLAENFSRFEIVINGEANQMKQELF</sequence>
<dbReference type="GO" id="GO:0004519">
    <property type="term" value="F:endonuclease activity"/>
    <property type="evidence" value="ECO:0007669"/>
    <property type="project" value="UniProtKB-KW"/>
</dbReference>
<evidence type="ECO:0000256" key="5">
    <source>
        <dbReference type="ARBA" id="ARBA00022801"/>
    </source>
</evidence>
<dbReference type="Pfam" id="PF00149">
    <property type="entry name" value="Metallophos"/>
    <property type="match status" value="1"/>
</dbReference>
<dbReference type="InterPro" id="IPR029052">
    <property type="entry name" value="Metallo-depent_PP-like"/>
</dbReference>
<name>A0A6P1Y422_9SPIR</name>
<dbReference type="InterPro" id="IPR041796">
    <property type="entry name" value="Mre11_N"/>
</dbReference>
<evidence type="ECO:0000256" key="7">
    <source>
        <dbReference type="RuleBase" id="RU363069"/>
    </source>
</evidence>
<dbReference type="PANTHER" id="PTHR30337:SF0">
    <property type="entry name" value="NUCLEASE SBCCD SUBUNIT D"/>
    <property type="match status" value="1"/>
</dbReference>
<dbReference type="GO" id="GO:0008408">
    <property type="term" value="F:3'-5' exonuclease activity"/>
    <property type="evidence" value="ECO:0007669"/>
    <property type="project" value="InterPro"/>
</dbReference>
<dbReference type="InterPro" id="IPR004843">
    <property type="entry name" value="Calcineurin-like_PHP"/>
</dbReference>